<reference evidence="3 4" key="1">
    <citation type="submission" date="2013-07" db="EMBL/GenBank/DDBJ databases">
        <title>Comparative Genomic and Metabolomic Analysis of Twelve Strains of Pseudoalteromonas luteoviolacea.</title>
        <authorList>
            <person name="Vynne N.G."/>
            <person name="Mansson M."/>
            <person name="Gram L."/>
        </authorList>
    </citation>
    <scope>NUCLEOTIDE SEQUENCE [LARGE SCALE GENOMIC DNA]</scope>
    <source>
        <strain evidence="3 4">NCIMB 1942</strain>
    </source>
</reference>
<dbReference type="Pfam" id="PF01266">
    <property type="entry name" value="DAO"/>
    <property type="match status" value="1"/>
</dbReference>
<dbReference type="AlphaFoldDB" id="A0A167CJP9"/>
<dbReference type="InterPro" id="IPR006076">
    <property type="entry name" value="FAD-dep_OxRdtase"/>
</dbReference>
<gene>
    <name evidence="3" type="ORF">N482_08950</name>
</gene>
<keyword evidence="1" id="KW-0560">Oxidoreductase</keyword>
<evidence type="ECO:0000256" key="1">
    <source>
        <dbReference type="ARBA" id="ARBA00023002"/>
    </source>
</evidence>
<evidence type="ECO:0000259" key="2">
    <source>
        <dbReference type="Pfam" id="PF01266"/>
    </source>
</evidence>
<evidence type="ECO:0000313" key="4">
    <source>
        <dbReference type="Proteomes" id="UP000076587"/>
    </source>
</evidence>
<organism evidence="3 4">
    <name type="scientific">Pseudoalteromonas luteoviolacea NCIMB 1942</name>
    <dbReference type="NCBI Taxonomy" id="1365253"/>
    <lineage>
        <taxon>Bacteria</taxon>
        <taxon>Pseudomonadati</taxon>
        <taxon>Pseudomonadota</taxon>
        <taxon>Gammaproteobacteria</taxon>
        <taxon>Alteromonadales</taxon>
        <taxon>Pseudoalteromonadaceae</taxon>
        <taxon>Pseudoalteromonas</taxon>
    </lineage>
</organism>
<dbReference type="Gene3D" id="3.30.9.10">
    <property type="entry name" value="D-Amino Acid Oxidase, subunit A, domain 2"/>
    <property type="match status" value="1"/>
</dbReference>
<dbReference type="Proteomes" id="UP000076587">
    <property type="component" value="Unassembled WGS sequence"/>
</dbReference>
<proteinExistence type="predicted"/>
<dbReference type="EMBL" id="AUXT01000152">
    <property type="protein sequence ID" value="KZN47742.1"/>
    <property type="molecule type" value="Genomic_DNA"/>
</dbReference>
<protein>
    <recommendedName>
        <fullName evidence="2">FAD dependent oxidoreductase domain-containing protein</fullName>
    </recommendedName>
</protein>
<sequence>MMITKSIPELLKQLKLTHGAPVIDARIFVNYYRTTSEGRLMLGKGGNFFSFANQVHACFDAASRYLDILHSSHAHFFDVPLPIERAWTGPSDRSVSGMPFFGHLNGKKNVLYGSGYSGNGVVQSYIGGKILSSLIIKHQNRCSQCALVNGKLAKFPVEPIRSIGAYAIRNAIRREEHAQDRGMRPSKVDTWLSRLSGSAAKLDPNINRA</sequence>
<dbReference type="GO" id="GO:0016491">
    <property type="term" value="F:oxidoreductase activity"/>
    <property type="evidence" value="ECO:0007669"/>
    <property type="project" value="UniProtKB-KW"/>
</dbReference>
<feature type="domain" description="FAD dependent oxidoreductase" evidence="2">
    <location>
        <begin position="15"/>
        <end position="133"/>
    </location>
</feature>
<evidence type="ECO:0000313" key="3">
    <source>
        <dbReference type="EMBL" id="KZN47742.1"/>
    </source>
</evidence>
<dbReference type="InterPro" id="IPR036188">
    <property type="entry name" value="FAD/NAD-bd_sf"/>
</dbReference>
<name>A0A167CJP9_9GAMM</name>
<accession>A0A167CJP9</accession>
<dbReference type="PATRIC" id="fig|1365253.3.peg.2200"/>
<dbReference type="Gene3D" id="3.50.50.60">
    <property type="entry name" value="FAD/NAD(P)-binding domain"/>
    <property type="match status" value="1"/>
</dbReference>
<comment type="caution">
    <text evidence="3">The sequence shown here is derived from an EMBL/GenBank/DDBJ whole genome shotgun (WGS) entry which is preliminary data.</text>
</comment>